<organism evidence="3 4">
    <name type="scientific">Rhodofomes roseus</name>
    <dbReference type="NCBI Taxonomy" id="34475"/>
    <lineage>
        <taxon>Eukaryota</taxon>
        <taxon>Fungi</taxon>
        <taxon>Dikarya</taxon>
        <taxon>Basidiomycota</taxon>
        <taxon>Agaricomycotina</taxon>
        <taxon>Agaricomycetes</taxon>
        <taxon>Polyporales</taxon>
        <taxon>Rhodofomes</taxon>
    </lineage>
</organism>
<sequence length="1221" mass="137506">MEVFMQGISFSMEQPQLKELLASVFHGAAYSDHSPQPLNFEVRIYRKVTKRGTRNGVIIVPTTEIGEQFLREYGQGSSQRRNTFDSIVFARGTHTPNRRVLETVQQTPYKPPARLTQPRYDTGASVSIQRLQFGWICRDEEYSVEWEKKFTIQGSAYLRYNEGRRQFQMIAMGHDCTRYIAIRPSQVYWTAATPDQYGESSIFFYLLYPPSFEEGPVNPDFLESLGEDTYGQYENLRMLLEETKIWRLRKSGFDDTHIPIAPYTSIAVRLVCESASDVALYRVLCRQAHLTVDSSAYTVVHRGLFARSVQDVYRPWVANLDFAVASQVESLLRKRLVDMREIVRYLRPSIDDLMSKHSPHVTGTVLADLKTRLEARLWYGDGVDLDLNYILQLLATSFRQLSQNQTPLMPHADLFLCTHVHITPTTIIPEGPFPEQSNRVIRQYWDNRDNFIRVHFTDDNRLAYRYDSELNLQRLIEERVKHFLVKGVTVAGRHFQFLGYSQSALKSHSVWFVRPFQAADGRTIDAAAIIAGLGSFNDNPYDPQLIYCPARYAARISQAFSATASSITVAAHEMEIVDDIKDRTDTYSFTDGNGTMSLQVARDIAANQRSKNRVRRAWRGSTPRVIQVRVAGSKGMLHVDHKLEGRQIRLPRSMVKFSAPTSNQIDIAQVFEEPSRFNLNRPMIMLLEGLGVPYEAFKRLQDDAVRQTHTLTESLANSRWLLEMNGLGGSFKIASIVGQLHKLGVTVAQLTESGFWQRMMTFAVNHILRELKDRASIPVPGGWTLVGVADMHGQLREGEIYACVETSDGQQTYLEGSTLITRSPVIHPGDIQVVHAIGRPPVGSDLAQGRLKNCVVFSTRGTRPLPSYLGGGDLDGDMYHVTCVPQDLLPPTDRLQKPASYNPAKRKILNRPSTMQDVATFVAEFIISDNVGLIASTWLTLADNVGILDRDCLRLAELHNAAVDYPKTGLPVDINAIRPIQRRVSQKPDWYTFEATVSWTPQYYQSNSALGRLFRAIDLPALEERSTETSHFDSPEIDEENGITLADVLADVRTKPFTHRALLPPVVAEVRRHLPVGRDDFDESLASKCWNLFTVYASRLRGTCASHTVSASRSAMLSEEEVVIGTISAKSAQARKRADMIEKVREQTATLVNGVSAELSGGGHLDAATRLEQAWMAYRVSCTLSGWFGGQSFGWIALGEVFDAIRELNERTAEGRSPTLS</sequence>
<dbReference type="Proteomes" id="UP000814176">
    <property type="component" value="Unassembled WGS sequence"/>
</dbReference>
<dbReference type="RefSeq" id="XP_047772844.1">
    <property type="nucleotide sequence ID" value="XM_047928619.1"/>
</dbReference>
<keyword evidence="1" id="KW-0696">RNA-directed RNA polymerase</keyword>
<keyword evidence="1" id="KW-0548">Nucleotidyltransferase</keyword>
<feature type="domain" description="RDRP core" evidence="2">
    <location>
        <begin position="422"/>
        <end position="1017"/>
    </location>
</feature>
<keyword evidence="1" id="KW-0694">RNA-binding</keyword>
<dbReference type="PANTHER" id="PTHR23079">
    <property type="entry name" value="RNA-DEPENDENT RNA POLYMERASE"/>
    <property type="match status" value="1"/>
</dbReference>
<dbReference type="InterPro" id="IPR057596">
    <property type="entry name" value="RDRP_core"/>
</dbReference>
<dbReference type="EC" id="2.7.7.48" evidence="1"/>
<comment type="similarity">
    <text evidence="1">Belongs to the RdRP family.</text>
</comment>
<evidence type="ECO:0000313" key="3">
    <source>
        <dbReference type="EMBL" id="KAH9829370.1"/>
    </source>
</evidence>
<dbReference type="EMBL" id="JADCUA010000039">
    <property type="protein sequence ID" value="KAH9829370.1"/>
    <property type="molecule type" value="Genomic_DNA"/>
</dbReference>
<accession>A0ABQ8JYJ6</accession>
<name>A0ABQ8JYJ6_9APHY</name>
<dbReference type="PANTHER" id="PTHR23079:SF55">
    <property type="entry name" value="RNA-DIRECTED RNA POLYMERASE"/>
    <property type="match status" value="1"/>
</dbReference>
<protein>
    <recommendedName>
        <fullName evidence="1">RNA-dependent RNA polymerase</fullName>
        <ecNumber evidence="1">2.7.7.48</ecNumber>
    </recommendedName>
</protein>
<reference evidence="3 4" key="1">
    <citation type="journal article" date="2021" name="Environ. Microbiol.">
        <title>Gene family expansions and transcriptome signatures uncover fungal adaptations to wood decay.</title>
        <authorList>
            <person name="Hage H."/>
            <person name="Miyauchi S."/>
            <person name="Viragh M."/>
            <person name="Drula E."/>
            <person name="Min B."/>
            <person name="Chaduli D."/>
            <person name="Navarro D."/>
            <person name="Favel A."/>
            <person name="Norest M."/>
            <person name="Lesage-Meessen L."/>
            <person name="Balint B."/>
            <person name="Merenyi Z."/>
            <person name="de Eugenio L."/>
            <person name="Morin E."/>
            <person name="Martinez A.T."/>
            <person name="Baldrian P."/>
            <person name="Stursova M."/>
            <person name="Martinez M.J."/>
            <person name="Novotny C."/>
            <person name="Magnuson J.K."/>
            <person name="Spatafora J.W."/>
            <person name="Maurice S."/>
            <person name="Pangilinan J."/>
            <person name="Andreopoulos W."/>
            <person name="LaButti K."/>
            <person name="Hundley H."/>
            <person name="Na H."/>
            <person name="Kuo A."/>
            <person name="Barry K."/>
            <person name="Lipzen A."/>
            <person name="Henrissat B."/>
            <person name="Riley R."/>
            <person name="Ahrendt S."/>
            <person name="Nagy L.G."/>
            <person name="Grigoriev I.V."/>
            <person name="Martin F."/>
            <person name="Rosso M.N."/>
        </authorList>
    </citation>
    <scope>NUCLEOTIDE SEQUENCE [LARGE SCALE GENOMIC DNA]</scope>
    <source>
        <strain evidence="3 4">CIRM-BRFM 1785</strain>
    </source>
</reference>
<evidence type="ECO:0000313" key="4">
    <source>
        <dbReference type="Proteomes" id="UP000814176"/>
    </source>
</evidence>
<evidence type="ECO:0000256" key="1">
    <source>
        <dbReference type="RuleBase" id="RU363098"/>
    </source>
</evidence>
<comment type="caution">
    <text evidence="3">The sequence shown here is derived from an EMBL/GenBank/DDBJ whole genome shotgun (WGS) entry which is preliminary data.</text>
</comment>
<keyword evidence="1" id="KW-0808">Transferase</keyword>
<comment type="catalytic activity">
    <reaction evidence="1">
        <text>RNA(n) + a ribonucleoside 5'-triphosphate = RNA(n+1) + diphosphate</text>
        <dbReference type="Rhea" id="RHEA:21248"/>
        <dbReference type="Rhea" id="RHEA-COMP:14527"/>
        <dbReference type="Rhea" id="RHEA-COMP:17342"/>
        <dbReference type="ChEBI" id="CHEBI:33019"/>
        <dbReference type="ChEBI" id="CHEBI:61557"/>
        <dbReference type="ChEBI" id="CHEBI:140395"/>
        <dbReference type="EC" id="2.7.7.48"/>
    </reaction>
</comment>
<keyword evidence="4" id="KW-1185">Reference proteome</keyword>
<gene>
    <name evidence="3" type="ORF">C8Q71DRAFT_888829</name>
</gene>
<proteinExistence type="inferred from homology"/>
<dbReference type="InterPro" id="IPR007855">
    <property type="entry name" value="RDRP"/>
</dbReference>
<dbReference type="GeneID" id="72009351"/>
<dbReference type="Pfam" id="PF05183">
    <property type="entry name" value="RdRP"/>
    <property type="match status" value="1"/>
</dbReference>
<evidence type="ECO:0000259" key="2">
    <source>
        <dbReference type="Pfam" id="PF05183"/>
    </source>
</evidence>